<sequence>MSRELPRGADAGCSAPYDDHVEFAGHGAKVRAADLPSKITAAIAP</sequence>
<protein>
    <submittedName>
        <fullName evidence="1">Uncharacterized protein</fullName>
    </submittedName>
</protein>
<evidence type="ECO:0000313" key="2">
    <source>
        <dbReference type="Proteomes" id="UP000198704"/>
    </source>
</evidence>
<name>A0A1G9WX44_9HYPH</name>
<organism evidence="1 2">
    <name type="scientific">Methylobacterium phyllostachyos</name>
    <dbReference type="NCBI Taxonomy" id="582672"/>
    <lineage>
        <taxon>Bacteria</taxon>
        <taxon>Pseudomonadati</taxon>
        <taxon>Pseudomonadota</taxon>
        <taxon>Alphaproteobacteria</taxon>
        <taxon>Hyphomicrobiales</taxon>
        <taxon>Methylobacteriaceae</taxon>
        <taxon>Methylobacterium</taxon>
    </lineage>
</organism>
<proteinExistence type="predicted"/>
<accession>A0A1G9WX44</accession>
<keyword evidence="2" id="KW-1185">Reference proteome</keyword>
<evidence type="ECO:0000313" key="1">
    <source>
        <dbReference type="EMBL" id="SDM88841.1"/>
    </source>
</evidence>
<dbReference type="EMBL" id="FNHS01000004">
    <property type="protein sequence ID" value="SDM88841.1"/>
    <property type="molecule type" value="Genomic_DNA"/>
</dbReference>
<reference evidence="2" key="1">
    <citation type="submission" date="2016-10" db="EMBL/GenBank/DDBJ databases">
        <authorList>
            <person name="Varghese N."/>
            <person name="Submissions S."/>
        </authorList>
    </citation>
    <scope>NUCLEOTIDE SEQUENCE [LARGE SCALE GENOMIC DNA]</scope>
    <source>
        <strain evidence="2">BL47</strain>
    </source>
</reference>
<gene>
    <name evidence="1" type="ORF">SAMN05216360_104153</name>
</gene>
<dbReference type="AlphaFoldDB" id="A0A1G9WX44"/>
<dbReference type="Proteomes" id="UP000198704">
    <property type="component" value="Unassembled WGS sequence"/>
</dbReference>
<dbReference type="RefSeq" id="WP_244507515.1">
    <property type="nucleotide sequence ID" value="NZ_FNHS01000004.1"/>
</dbReference>